<evidence type="ECO:0000256" key="6">
    <source>
        <dbReference type="ARBA" id="ARBA00023160"/>
    </source>
</evidence>
<dbReference type="PRINTS" id="PR01071">
    <property type="entry name" value="ACOABIOTINCC"/>
</dbReference>
<sequence length="137" mass="15167">MDLKVIKELINYLKQNELSEITYRSGEDEVTLKQSLVGSENTFGPINHTDDKGISTDNDQSYTVNSPLVGVFYAAKSPQDDPFVKVGTKVKAGDLIGIIEAMKVMTEIKSDRPGVVSKIMVNNGEEVEYDEPLIQIE</sequence>
<dbReference type="GO" id="GO:0003989">
    <property type="term" value="F:acetyl-CoA carboxylase activity"/>
    <property type="evidence" value="ECO:0007669"/>
    <property type="project" value="InterPro"/>
</dbReference>
<proteinExistence type="predicted"/>
<dbReference type="Pfam" id="PF00364">
    <property type="entry name" value="Biotin_lipoyl"/>
    <property type="match status" value="1"/>
</dbReference>
<organism evidence="10 11">
    <name type="scientific">Nicoliella spurrieriana</name>
    <dbReference type="NCBI Taxonomy" id="2925830"/>
    <lineage>
        <taxon>Bacteria</taxon>
        <taxon>Bacillati</taxon>
        <taxon>Bacillota</taxon>
        <taxon>Bacilli</taxon>
        <taxon>Lactobacillales</taxon>
        <taxon>Lactobacillaceae</taxon>
        <taxon>Nicoliella</taxon>
    </lineage>
</organism>
<dbReference type="RefSeq" id="WP_260116394.1">
    <property type="nucleotide sequence ID" value="NZ_CP093361.1"/>
</dbReference>
<evidence type="ECO:0000313" key="10">
    <source>
        <dbReference type="EMBL" id="UQS86591.1"/>
    </source>
</evidence>
<accession>A0A976RRU2</accession>
<keyword evidence="5 8" id="KW-0443">Lipid metabolism</keyword>
<dbReference type="AlphaFoldDB" id="A0A976RRU2"/>
<evidence type="ECO:0000256" key="5">
    <source>
        <dbReference type="ARBA" id="ARBA00023098"/>
    </source>
</evidence>
<dbReference type="GO" id="GO:0006633">
    <property type="term" value="P:fatty acid biosynthetic process"/>
    <property type="evidence" value="ECO:0007669"/>
    <property type="project" value="UniProtKB-KW"/>
</dbReference>
<dbReference type="InterPro" id="IPR001882">
    <property type="entry name" value="Biotin_BS"/>
</dbReference>
<dbReference type="InterPro" id="IPR050709">
    <property type="entry name" value="Biotin_Carboxyl_Carrier/Decarb"/>
</dbReference>
<evidence type="ECO:0000256" key="8">
    <source>
        <dbReference type="RuleBase" id="RU364072"/>
    </source>
</evidence>
<dbReference type="GO" id="GO:0009317">
    <property type="term" value="C:acetyl-CoA carboxylase complex"/>
    <property type="evidence" value="ECO:0007669"/>
    <property type="project" value="InterPro"/>
</dbReference>
<keyword evidence="3 8" id="KW-0444">Lipid biosynthesis</keyword>
<dbReference type="PANTHER" id="PTHR45266">
    <property type="entry name" value="OXALOACETATE DECARBOXYLASE ALPHA CHAIN"/>
    <property type="match status" value="1"/>
</dbReference>
<gene>
    <name evidence="10" type="ORF">MOO44_06785</name>
</gene>
<evidence type="ECO:0000256" key="1">
    <source>
        <dbReference type="ARBA" id="ARBA00005194"/>
    </source>
</evidence>
<evidence type="ECO:0000259" key="9">
    <source>
        <dbReference type="PROSITE" id="PS50968"/>
    </source>
</evidence>
<evidence type="ECO:0000256" key="4">
    <source>
        <dbReference type="ARBA" id="ARBA00022832"/>
    </source>
</evidence>
<evidence type="ECO:0000256" key="2">
    <source>
        <dbReference type="ARBA" id="ARBA00017562"/>
    </source>
</evidence>
<dbReference type="Gene3D" id="2.40.50.100">
    <property type="match status" value="1"/>
</dbReference>
<evidence type="ECO:0000256" key="3">
    <source>
        <dbReference type="ARBA" id="ARBA00022516"/>
    </source>
</evidence>
<protein>
    <recommendedName>
        <fullName evidence="2 8">Biotin carboxyl carrier protein of acetyl-CoA carboxylase</fullName>
    </recommendedName>
</protein>
<reference evidence="10" key="1">
    <citation type="journal article" date="2022" name="Int. J. Syst. Evol. Microbiol.">
        <title>Apilactobacillus apisilvae sp. nov., Nicolia spurrieriana gen. nov. sp. nov., Bombilactobacillus folatiphilus sp. nov. and Bombilactobacillus thymidiniphilus sp. nov., four new lactic acid bacterial isolates from stingless bees Tetragonula carbonaria and Austroplebeia australis.</title>
        <authorList>
            <person name="Oliphant S.A."/>
            <person name="Watson-Haigh N.S."/>
            <person name="Sumby K.M."/>
            <person name="Gardner J."/>
            <person name="Groom S."/>
            <person name="Jiranek V."/>
        </authorList>
    </citation>
    <scope>NUCLEOTIDE SEQUENCE</scope>
    <source>
        <strain evidence="10">SGEP1_A5</strain>
    </source>
</reference>
<keyword evidence="7 8" id="KW-0092">Biotin</keyword>
<dbReference type="Proteomes" id="UP000831181">
    <property type="component" value="Chromosome"/>
</dbReference>
<dbReference type="PANTHER" id="PTHR45266:SF3">
    <property type="entry name" value="OXALOACETATE DECARBOXYLASE ALPHA CHAIN"/>
    <property type="match status" value="1"/>
</dbReference>
<dbReference type="EMBL" id="CP093361">
    <property type="protein sequence ID" value="UQS86591.1"/>
    <property type="molecule type" value="Genomic_DNA"/>
</dbReference>
<dbReference type="InterPro" id="IPR001249">
    <property type="entry name" value="AcCoA_biotinCC"/>
</dbReference>
<comment type="function">
    <text evidence="8">This protein is a component of the acetyl coenzyme A carboxylase complex; first, biotin carboxylase catalyzes the carboxylation of the carrier protein and then the transcarboxylase transfers the carboxyl group to form malonyl-CoA.</text>
</comment>
<keyword evidence="11" id="KW-1185">Reference proteome</keyword>
<evidence type="ECO:0000313" key="11">
    <source>
        <dbReference type="Proteomes" id="UP000831181"/>
    </source>
</evidence>
<dbReference type="InterPro" id="IPR000089">
    <property type="entry name" value="Biotin_lipoyl"/>
</dbReference>
<dbReference type="SUPFAM" id="SSF51230">
    <property type="entry name" value="Single hybrid motif"/>
    <property type="match status" value="1"/>
</dbReference>
<evidence type="ECO:0000256" key="7">
    <source>
        <dbReference type="ARBA" id="ARBA00023267"/>
    </source>
</evidence>
<keyword evidence="4 8" id="KW-0276">Fatty acid metabolism</keyword>
<keyword evidence="6 8" id="KW-0275">Fatty acid biosynthesis</keyword>
<feature type="domain" description="Lipoyl-binding" evidence="9">
    <location>
        <begin position="61"/>
        <end position="137"/>
    </location>
</feature>
<dbReference type="PROSITE" id="PS00188">
    <property type="entry name" value="BIOTIN"/>
    <property type="match status" value="1"/>
</dbReference>
<dbReference type="InterPro" id="IPR011053">
    <property type="entry name" value="Single_hybrid_motif"/>
</dbReference>
<name>A0A976RRU2_9LACO</name>
<dbReference type="KEGG" id="lbe:MOO44_06785"/>
<dbReference type="PROSITE" id="PS50968">
    <property type="entry name" value="BIOTINYL_LIPOYL"/>
    <property type="match status" value="1"/>
</dbReference>
<comment type="pathway">
    <text evidence="1 8">Lipid metabolism; fatty acid biosynthesis.</text>
</comment>
<dbReference type="CDD" id="cd06850">
    <property type="entry name" value="biotinyl_domain"/>
    <property type="match status" value="1"/>
</dbReference>